<name>A0ABT3L3W5_9CYAN</name>
<evidence type="ECO:0000313" key="7">
    <source>
        <dbReference type="Proteomes" id="UP001526426"/>
    </source>
</evidence>
<dbReference type="PROSITE" id="PS50112">
    <property type="entry name" value="PAS"/>
    <property type="match status" value="1"/>
</dbReference>
<proteinExistence type="predicted"/>
<dbReference type="InterPro" id="IPR000700">
    <property type="entry name" value="PAS-assoc_C"/>
</dbReference>
<evidence type="ECO:0000259" key="4">
    <source>
        <dbReference type="PROSITE" id="PS50113"/>
    </source>
</evidence>
<dbReference type="NCBIfam" id="TIGR00254">
    <property type="entry name" value="GGDEF"/>
    <property type="match status" value="1"/>
</dbReference>
<dbReference type="InterPro" id="IPR043128">
    <property type="entry name" value="Rev_trsase/Diguanyl_cyclase"/>
</dbReference>
<accession>A0ABT3L3W5</accession>
<dbReference type="InterPro" id="IPR015168">
    <property type="entry name" value="SsuA/THI5"/>
</dbReference>
<keyword evidence="1" id="KW-0812">Transmembrane</keyword>
<dbReference type="RefSeq" id="WP_265263945.1">
    <property type="nucleotide sequence ID" value="NZ_JAIHOM010000030.1"/>
</dbReference>
<dbReference type="InterPro" id="IPR035965">
    <property type="entry name" value="PAS-like_dom_sf"/>
</dbReference>
<dbReference type="InterPro" id="IPR000014">
    <property type="entry name" value="PAS"/>
</dbReference>
<dbReference type="Pfam" id="PF13426">
    <property type="entry name" value="PAS_9"/>
    <property type="match status" value="1"/>
</dbReference>
<dbReference type="PANTHER" id="PTHR45138:SF9">
    <property type="entry name" value="DIGUANYLATE CYCLASE DGCM-RELATED"/>
    <property type="match status" value="1"/>
</dbReference>
<dbReference type="Gene3D" id="3.30.70.270">
    <property type="match status" value="1"/>
</dbReference>
<keyword evidence="2" id="KW-0732">Signal</keyword>
<dbReference type="EMBL" id="JAIHOM010000030">
    <property type="protein sequence ID" value="MCW6036202.1"/>
    <property type="molecule type" value="Genomic_DNA"/>
</dbReference>
<dbReference type="Pfam" id="PF09084">
    <property type="entry name" value="NMT1"/>
    <property type="match status" value="1"/>
</dbReference>
<dbReference type="PROSITE" id="PS50113">
    <property type="entry name" value="PAC"/>
    <property type="match status" value="1"/>
</dbReference>
<dbReference type="CDD" id="cd00130">
    <property type="entry name" value="PAS"/>
    <property type="match status" value="1"/>
</dbReference>
<feature type="signal peptide" evidence="2">
    <location>
        <begin position="1"/>
        <end position="19"/>
    </location>
</feature>
<dbReference type="SUPFAM" id="SSF55785">
    <property type="entry name" value="PYP-like sensor domain (PAS domain)"/>
    <property type="match status" value="1"/>
</dbReference>
<dbReference type="InterPro" id="IPR029787">
    <property type="entry name" value="Nucleotide_cyclase"/>
</dbReference>
<dbReference type="InterPro" id="IPR050469">
    <property type="entry name" value="Diguanylate_Cyclase"/>
</dbReference>
<evidence type="ECO:0000313" key="6">
    <source>
        <dbReference type="EMBL" id="MCW6036202.1"/>
    </source>
</evidence>
<dbReference type="PROSITE" id="PS50887">
    <property type="entry name" value="GGDEF"/>
    <property type="match status" value="1"/>
</dbReference>
<dbReference type="NCBIfam" id="TIGR00229">
    <property type="entry name" value="sensory_box"/>
    <property type="match status" value="1"/>
</dbReference>
<dbReference type="GO" id="GO:0052621">
    <property type="term" value="F:diguanylate cyclase activity"/>
    <property type="evidence" value="ECO:0007669"/>
    <property type="project" value="UniProtKB-EC"/>
</dbReference>
<evidence type="ECO:0000256" key="2">
    <source>
        <dbReference type="SAM" id="SignalP"/>
    </source>
</evidence>
<dbReference type="CDD" id="cd01949">
    <property type="entry name" value="GGDEF"/>
    <property type="match status" value="1"/>
</dbReference>
<sequence length="676" mass="77081">MLKYCFVLFLSCAIAFGVAATLSLPLSLPWSPQPTLAKSPSPSPLETVTLQLKWRHQFQFAGYYAAKAQGYYEQAGLDVQMREIPENGSPVEAVLKGEAEFGVAGSDLVLLRNQGHPVVALAAIYQHSPSVIIARRQPNLDHIHDLVEKRVMIEDHAAELIAYLKSEGIALDQLIQVPHSFTPLSLINRRVDAMSGSSTDEPFFLNQVNIPHIIFNPRVGGIDFYGDTLFTTEAQIKRYPQRVKAFLNASLKGWEYALEHPEEIIELIYTEYSPRHSRAHLRYEAEASKRLILSDVVEIGYMNPGRWHYILKVYHDLGFGKGYSSLAGFIYERYPQPNLTWVYLVFITILSILGFVSWIALRFYQLNNRIRQEVNERMETERSLRALEKRYRFLVESSPFPIVISEFETGKICYINPKAAQTFKVKPNRAIGHLTQNFYVYPEDRNCILKSLKKQGFIQDFETKLFDSKRKFFWANISGTLINFDGNLCLFITLIDITQRKQLEEQLSRLAMTDELTGLYNRRYFFQRGREELNNAVDDVSLLVIDIDFFKKVNDTFGHDVGDLVLQSVAELLKSQATPYDLLGRLGGEEFALLLPHTRLQEATYRAKNICEIIAQEKISVHCNSIQITVSIGVATTSPHDLDIRKLFKGADLALYEAKNSGRNCVVQLSRVESPD</sequence>
<dbReference type="InterPro" id="IPR000160">
    <property type="entry name" value="GGDEF_dom"/>
</dbReference>
<reference evidence="6 7" key="1">
    <citation type="submission" date="2021-08" db="EMBL/GenBank/DDBJ databases">
        <title>Draft genome sequence of Spirulina subsalsa with high tolerance to salinity and hype-accumulation of phycocyanin.</title>
        <authorList>
            <person name="Pei H."/>
            <person name="Jiang L."/>
        </authorList>
    </citation>
    <scope>NUCLEOTIDE SEQUENCE [LARGE SCALE GENOMIC DNA]</scope>
    <source>
        <strain evidence="6 7">FACHB-351</strain>
    </source>
</reference>
<keyword evidence="1" id="KW-0472">Membrane</keyword>
<dbReference type="Gene3D" id="3.40.190.10">
    <property type="entry name" value="Periplasmic binding protein-like II"/>
    <property type="match status" value="2"/>
</dbReference>
<dbReference type="Pfam" id="PF00990">
    <property type="entry name" value="GGDEF"/>
    <property type="match status" value="1"/>
</dbReference>
<evidence type="ECO:0000259" key="5">
    <source>
        <dbReference type="PROSITE" id="PS50887"/>
    </source>
</evidence>
<dbReference type="Gene3D" id="3.30.450.20">
    <property type="entry name" value="PAS domain"/>
    <property type="match status" value="1"/>
</dbReference>
<dbReference type="Proteomes" id="UP001526426">
    <property type="component" value="Unassembled WGS sequence"/>
</dbReference>
<feature type="domain" description="PAS" evidence="3">
    <location>
        <begin position="387"/>
        <end position="454"/>
    </location>
</feature>
<protein>
    <submittedName>
        <fullName evidence="6">Diguanylate cyclase</fullName>
        <ecNumber evidence="6">2.7.7.65</ecNumber>
    </submittedName>
</protein>
<organism evidence="6 7">
    <name type="scientific">Spirulina subsalsa FACHB-351</name>
    <dbReference type="NCBI Taxonomy" id="234711"/>
    <lineage>
        <taxon>Bacteria</taxon>
        <taxon>Bacillati</taxon>
        <taxon>Cyanobacteriota</taxon>
        <taxon>Cyanophyceae</taxon>
        <taxon>Spirulinales</taxon>
        <taxon>Spirulinaceae</taxon>
        <taxon>Spirulina</taxon>
    </lineage>
</organism>
<dbReference type="SMART" id="SM00267">
    <property type="entry name" value="GGDEF"/>
    <property type="match status" value="1"/>
</dbReference>
<keyword evidence="6" id="KW-0808">Transferase</keyword>
<feature type="domain" description="GGDEF" evidence="5">
    <location>
        <begin position="538"/>
        <end position="671"/>
    </location>
</feature>
<keyword evidence="1" id="KW-1133">Transmembrane helix</keyword>
<dbReference type="SUPFAM" id="SSF55073">
    <property type="entry name" value="Nucleotide cyclase"/>
    <property type="match status" value="1"/>
</dbReference>
<feature type="domain" description="PAC" evidence="4">
    <location>
        <begin position="459"/>
        <end position="509"/>
    </location>
</feature>
<keyword evidence="7" id="KW-1185">Reference proteome</keyword>
<dbReference type="SMART" id="SM00091">
    <property type="entry name" value="PAS"/>
    <property type="match status" value="1"/>
</dbReference>
<keyword evidence="6" id="KW-0548">Nucleotidyltransferase</keyword>
<dbReference type="EC" id="2.7.7.65" evidence="6"/>
<comment type="caution">
    <text evidence="6">The sequence shown here is derived from an EMBL/GenBank/DDBJ whole genome shotgun (WGS) entry which is preliminary data.</text>
</comment>
<dbReference type="PANTHER" id="PTHR45138">
    <property type="entry name" value="REGULATORY COMPONENTS OF SENSORY TRANSDUCTION SYSTEM"/>
    <property type="match status" value="1"/>
</dbReference>
<feature type="chain" id="PRO_5047255018" evidence="2">
    <location>
        <begin position="20"/>
        <end position="676"/>
    </location>
</feature>
<evidence type="ECO:0000259" key="3">
    <source>
        <dbReference type="PROSITE" id="PS50112"/>
    </source>
</evidence>
<evidence type="ECO:0000256" key="1">
    <source>
        <dbReference type="SAM" id="Phobius"/>
    </source>
</evidence>
<dbReference type="SUPFAM" id="SSF53850">
    <property type="entry name" value="Periplasmic binding protein-like II"/>
    <property type="match status" value="1"/>
</dbReference>
<gene>
    <name evidence="6" type="ORF">K4A83_07940</name>
</gene>
<feature type="transmembrane region" description="Helical" evidence="1">
    <location>
        <begin position="341"/>
        <end position="361"/>
    </location>
</feature>